<gene>
    <name evidence="3" type="ORF">CE91St30_24270</name>
</gene>
<dbReference type="Pfam" id="PF13208">
    <property type="entry name" value="TerB_N"/>
    <property type="match status" value="1"/>
</dbReference>
<organism evidence="3 4">
    <name type="scientific">Raoultibacter timonensis</name>
    <dbReference type="NCBI Taxonomy" id="1907662"/>
    <lineage>
        <taxon>Bacteria</taxon>
        <taxon>Bacillati</taxon>
        <taxon>Actinomycetota</taxon>
        <taxon>Coriobacteriia</taxon>
        <taxon>Eggerthellales</taxon>
        <taxon>Eggerthellaceae</taxon>
        <taxon>Raoultibacter</taxon>
    </lineage>
</organism>
<dbReference type="Proteomes" id="UP001320544">
    <property type="component" value="Chromosome"/>
</dbReference>
<keyword evidence="4" id="KW-1185">Reference proteome</keyword>
<evidence type="ECO:0000259" key="2">
    <source>
        <dbReference type="Pfam" id="PF15615"/>
    </source>
</evidence>
<protein>
    <recommendedName>
        <fullName evidence="5">TerB-like protein</fullName>
    </recommendedName>
</protein>
<evidence type="ECO:0000313" key="3">
    <source>
        <dbReference type="EMBL" id="BDE97094.1"/>
    </source>
</evidence>
<feature type="domain" description="TerB N-terminal" evidence="1">
    <location>
        <begin position="103"/>
        <end position="224"/>
    </location>
</feature>
<evidence type="ECO:0008006" key="5">
    <source>
        <dbReference type="Google" id="ProtNLM"/>
    </source>
</evidence>
<evidence type="ECO:0000259" key="1">
    <source>
        <dbReference type="Pfam" id="PF13208"/>
    </source>
</evidence>
<evidence type="ECO:0000313" key="4">
    <source>
        <dbReference type="Proteomes" id="UP001320544"/>
    </source>
</evidence>
<name>A0ABN6MIK1_9ACTN</name>
<sequence length="569" mass="64770">MGAGRMIYGIDSEQGYRPCPIPPREARPTRQAARAHAHVRQAPVGSFVELEVAEQRLTKSTGLNAPCAGRPRSEPQPICPDPDKAQALFRDMRHIAQQGVWYHMGKAEVFYQQAVLAADHADEYEGSASFSCYYPRYQKMGYGQLRTYFSWRTNARRGFIQETDTSYAFLYAYELLHNIGVSDPREGLEKLVELWDTLRTSDPVLDRYVPAWIKDYFVYYLPDASFRSFALEQDMQAFYPTVFCFEANADEGFDLFSGIAAYDIRRSIFYTNETSDLIRRCFAFVLDRLRGVFSEKKRCFDDFVFRVAKRPSRWTPFVRALFYDHLAQEDHVVRISGKEVYEHEDGVWTAKTVSLDNGGSQLIGYIMKATEARLRTIRKFRYRLSADLDSFKAVDQNAFERIGISITDEVERACDEFYRRFTRKTIAVDPGNLKRIRIDALSTQEKLLVPIVDPTLVLPTQPLAEAEPPSESTSLLEPVPIARDTPDPSDAWAELATLFSEAEADAVRAALAHEDVSRCALDCNVMPEVLVDGINEKAADIIGDAILEVGDAVHVYEDYERDLRKAMDA</sequence>
<proteinExistence type="predicted"/>
<dbReference type="Pfam" id="PF15615">
    <property type="entry name" value="TerB_C"/>
    <property type="match status" value="1"/>
</dbReference>
<accession>A0ABN6MIK1</accession>
<dbReference type="InterPro" id="IPR025266">
    <property type="entry name" value="TerB_N"/>
</dbReference>
<dbReference type="InterPro" id="IPR028932">
    <property type="entry name" value="TerB-C"/>
</dbReference>
<reference evidence="3 4" key="1">
    <citation type="submission" date="2022-01" db="EMBL/GenBank/DDBJ databases">
        <title>Novel bile acid biosynthetic pathways are enriched in the microbiome of centenarians.</title>
        <authorList>
            <person name="Sato Y."/>
            <person name="Atarashi K."/>
            <person name="Plichta R.D."/>
            <person name="Arai Y."/>
            <person name="Sasajima S."/>
            <person name="Kearney M.S."/>
            <person name="Suda W."/>
            <person name="Takeshita K."/>
            <person name="Sasaki T."/>
            <person name="Okamoto S."/>
            <person name="Skelly N.A."/>
            <person name="Okamura Y."/>
            <person name="Vlamakis H."/>
            <person name="Li Y."/>
            <person name="Tanoue T."/>
            <person name="Takei H."/>
            <person name="Nittono H."/>
            <person name="Narushima S."/>
            <person name="Irie J."/>
            <person name="Itoh H."/>
            <person name="Moriya K."/>
            <person name="Sugiura Y."/>
            <person name="Suematsu M."/>
            <person name="Moritoki N."/>
            <person name="Shibata S."/>
            <person name="Littman R.D."/>
            <person name="Fischbach A.M."/>
            <person name="Uwamino Y."/>
            <person name="Inoue T."/>
            <person name="Honda A."/>
            <person name="Hattori M."/>
            <person name="Murai T."/>
            <person name="Xavier J.R."/>
            <person name="Hirose N."/>
            <person name="Honda K."/>
        </authorList>
    </citation>
    <scope>NUCLEOTIDE SEQUENCE [LARGE SCALE GENOMIC DNA]</scope>
    <source>
        <strain evidence="3 4">CE91-St30</strain>
    </source>
</reference>
<dbReference type="EMBL" id="AP025564">
    <property type="protein sequence ID" value="BDE97094.1"/>
    <property type="molecule type" value="Genomic_DNA"/>
</dbReference>
<feature type="domain" description="TerB-C" evidence="2">
    <location>
        <begin position="423"/>
        <end position="564"/>
    </location>
</feature>